<evidence type="ECO:0000313" key="2">
    <source>
        <dbReference type="Proteomes" id="UP000001511"/>
    </source>
</evidence>
<dbReference type="KEGG" id="naz:Aazo_2766"/>
<sequence length="110" mass="12940">MKFKNMTKLTPKSPRRRGRIFPALTLSPEELARLKAEDEAEYQRYRAIFERLRPDLITYDYGWYIAIELNSGDYVIDQDKEPAHKKAREKFPNADHCVFCLNEFGAVGRI</sequence>
<evidence type="ECO:0000313" key="1">
    <source>
        <dbReference type="EMBL" id="ADI64626.1"/>
    </source>
</evidence>
<organism evidence="1 2">
    <name type="scientific">Nostoc azollae (strain 0708)</name>
    <name type="common">Anabaena azollae (strain 0708)</name>
    <dbReference type="NCBI Taxonomy" id="551115"/>
    <lineage>
        <taxon>Bacteria</taxon>
        <taxon>Bacillati</taxon>
        <taxon>Cyanobacteriota</taxon>
        <taxon>Cyanophyceae</taxon>
        <taxon>Nostocales</taxon>
        <taxon>Nostocaceae</taxon>
        <taxon>Trichormus</taxon>
    </lineage>
</organism>
<dbReference type="HOGENOM" id="CLU_176984_0_0_3"/>
<dbReference type="eggNOG" id="ENOG50339HY">
    <property type="taxonomic scope" value="Bacteria"/>
</dbReference>
<reference evidence="1 2" key="1">
    <citation type="journal article" date="2010" name="PLoS ONE">
        <title>Genome erosion in a nitrogen-fixing vertically transmitted endosymbiotic multicellular cyanobacterium.</title>
        <authorList>
            <person name="Ran L."/>
            <person name="Larsson J."/>
            <person name="Vigil-Stenman T."/>
            <person name="Nylander J.A."/>
            <person name="Ininbergs K."/>
            <person name="Zheng W.W."/>
            <person name="Lapidus A."/>
            <person name="Lowry S."/>
            <person name="Haselkorn R."/>
            <person name="Bergman B."/>
        </authorList>
    </citation>
    <scope>NUCLEOTIDE SEQUENCE [LARGE SCALE GENOMIC DNA]</scope>
    <source>
        <strain evidence="1 2">0708</strain>
    </source>
</reference>
<name>D7E0H0_NOSA0</name>
<evidence type="ECO:0008006" key="3">
    <source>
        <dbReference type="Google" id="ProtNLM"/>
    </source>
</evidence>
<dbReference type="Proteomes" id="UP000001511">
    <property type="component" value="Chromosome"/>
</dbReference>
<proteinExistence type="predicted"/>
<gene>
    <name evidence="1" type="ordered locus">Aazo_2766</name>
</gene>
<keyword evidence="2" id="KW-1185">Reference proteome</keyword>
<protein>
    <recommendedName>
        <fullName evidence="3">DUF5678 domain-containing protein</fullName>
    </recommendedName>
</protein>
<dbReference type="EMBL" id="CP002059">
    <property type="protein sequence ID" value="ADI64626.1"/>
    <property type="molecule type" value="Genomic_DNA"/>
</dbReference>
<dbReference type="AlphaFoldDB" id="D7E0H0"/>
<accession>D7E0H0</accession>